<dbReference type="InterPro" id="IPR046341">
    <property type="entry name" value="SET_dom_sf"/>
</dbReference>
<dbReference type="Pfam" id="PF00856">
    <property type="entry name" value="SET"/>
    <property type="match status" value="1"/>
</dbReference>
<name>A0ABU3BSW6_9BACT</name>
<dbReference type="InterPro" id="IPR001214">
    <property type="entry name" value="SET_dom"/>
</dbReference>
<dbReference type="SUPFAM" id="SSF82199">
    <property type="entry name" value="SET domain"/>
    <property type="match status" value="1"/>
</dbReference>
<sequence length="132" mass="14797">MFLVPTYLEKSPVHGTGVFAARDIPAGTLIWEFTPGVDWEITPDDLAAFPEPYQSQMRAWCYLDESGAYVFCGDNGKFMNHAEAPNCDDPPDRTTVTNRAVRAGEELTCDYRTFDRETAEKGFDFELAEAAE</sequence>
<dbReference type="GO" id="GO:0008168">
    <property type="term" value="F:methyltransferase activity"/>
    <property type="evidence" value="ECO:0007669"/>
    <property type="project" value="UniProtKB-KW"/>
</dbReference>
<keyword evidence="2" id="KW-0489">Methyltransferase</keyword>
<dbReference type="SMART" id="SM00317">
    <property type="entry name" value="SET"/>
    <property type="match status" value="1"/>
</dbReference>
<dbReference type="PROSITE" id="PS50280">
    <property type="entry name" value="SET"/>
    <property type="match status" value="1"/>
</dbReference>
<dbReference type="EMBL" id="JAVRHT010000027">
    <property type="protein sequence ID" value="MDT0632381.1"/>
    <property type="molecule type" value="Genomic_DNA"/>
</dbReference>
<evidence type="ECO:0000313" key="2">
    <source>
        <dbReference type="EMBL" id="MDT0632381.1"/>
    </source>
</evidence>
<evidence type="ECO:0000313" key="3">
    <source>
        <dbReference type="Proteomes" id="UP001267426"/>
    </source>
</evidence>
<dbReference type="Proteomes" id="UP001267426">
    <property type="component" value="Unassembled WGS sequence"/>
</dbReference>
<reference evidence="2 3" key="1">
    <citation type="submission" date="2023-09" db="EMBL/GenBank/DDBJ databases">
        <authorList>
            <person name="Rey-Velasco X."/>
        </authorList>
    </citation>
    <scope>NUCLEOTIDE SEQUENCE [LARGE SCALE GENOMIC DNA]</scope>
    <source>
        <strain evidence="2 3">F394</strain>
    </source>
</reference>
<feature type="domain" description="SET" evidence="1">
    <location>
        <begin position="4"/>
        <end position="112"/>
    </location>
</feature>
<dbReference type="EC" id="2.1.1.-" evidence="2"/>
<gene>
    <name evidence="2" type="ORF">RM540_11535</name>
</gene>
<comment type="caution">
    <text evidence="2">The sequence shown here is derived from an EMBL/GenBank/DDBJ whole genome shotgun (WGS) entry which is preliminary data.</text>
</comment>
<organism evidence="2 3">
    <name type="scientific">Rubrivirga litoralis</name>
    <dbReference type="NCBI Taxonomy" id="3075598"/>
    <lineage>
        <taxon>Bacteria</taxon>
        <taxon>Pseudomonadati</taxon>
        <taxon>Rhodothermota</taxon>
        <taxon>Rhodothermia</taxon>
        <taxon>Rhodothermales</taxon>
        <taxon>Rubricoccaceae</taxon>
        <taxon>Rubrivirga</taxon>
    </lineage>
</organism>
<dbReference type="GO" id="GO:0032259">
    <property type="term" value="P:methylation"/>
    <property type="evidence" value="ECO:0007669"/>
    <property type="project" value="UniProtKB-KW"/>
</dbReference>
<proteinExistence type="predicted"/>
<keyword evidence="2" id="KW-0808">Transferase</keyword>
<dbReference type="RefSeq" id="WP_311664221.1">
    <property type="nucleotide sequence ID" value="NZ_JAVRHT010000027.1"/>
</dbReference>
<evidence type="ECO:0000259" key="1">
    <source>
        <dbReference type="PROSITE" id="PS50280"/>
    </source>
</evidence>
<keyword evidence="3" id="KW-1185">Reference proteome</keyword>
<accession>A0ABU3BSW6</accession>
<dbReference type="Gene3D" id="2.170.270.10">
    <property type="entry name" value="SET domain"/>
    <property type="match status" value="1"/>
</dbReference>
<protein>
    <submittedName>
        <fullName evidence="2">SET domain-containing protein</fullName>
        <ecNumber evidence="2">2.1.1.-</ecNumber>
    </submittedName>
</protein>